<accession>A0A146LRK4</accession>
<dbReference type="EMBL" id="GDHC01008710">
    <property type="protein sequence ID" value="JAQ09919.1"/>
    <property type="molecule type" value="Transcribed_RNA"/>
</dbReference>
<reference evidence="1" key="1">
    <citation type="journal article" date="2016" name="Gigascience">
        <title>De novo construction of an expanded transcriptome assembly for the western tarnished plant bug, Lygus hesperus.</title>
        <authorList>
            <person name="Tassone E.E."/>
            <person name="Geib S.M."/>
            <person name="Hall B."/>
            <person name="Fabrick J.A."/>
            <person name="Brent C.S."/>
            <person name="Hull J.J."/>
        </authorList>
    </citation>
    <scope>NUCLEOTIDE SEQUENCE</scope>
</reference>
<dbReference type="AlphaFoldDB" id="A0A146LRK4"/>
<feature type="non-terminal residue" evidence="1">
    <location>
        <position position="1"/>
    </location>
</feature>
<name>A0A146LRK4_LYGHE</name>
<sequence length="101" mass="12209">AGKTLEKFAAASLVHQTIQKRRRRSPEPRKIFEIIIFRRNKWRRFIVDVEEATGARKPWERSKRKDRWEEGFMLVPEEALFQYRSSIRRGLARSGRIRKKL</sequence>
<proteinExistence type="predicted"/>
<gene>
    <name evidence="1" type="ORF">g.29842</name>
</gene>
<organism evidence="1">
    <name type="scientific">Lygus hesperus</name>
    <name type="common">Western plant bug</name>
    <dbReference type="NCBI Taxonomy" id="30085"/>
    <lineage>
        <taxon>Eukaryota</taxon>
        <taxon>Metazoa</taxon>
        <taxon>Ecdysozoa</taxon>
        <taxon>Arthropoda</taxon>
        <taxon>Hexapoda</taxon>
        <taxon>Insecta</taxon>
        <taxon>Pterygota</taxon>
        <taxon>Neoptera</taxon>
        <taxon>Paraneoptera</taxon>
        <taxon>Hemiptera</taxon>
        <taxon>Heteroptera</taxon>
        <taxon>Panheteroptera</taxon>
        <taxon>Cimicomorpha</taxon>
        <taxon>Miridae</taxon>
        <taxon>Mirini</taxon>
        <taxon>Lygus</taxon>
    </lineage>
</organism>
<feature type="non-terminal residue" evidence="1">
    <location>
        <position position="101"/>
    </location>
</feature>
<evidence type="ECO:0000313" key="1">
    <source>
        <dbReference type="EMBL" id="JAQ09919.1"/>
    </source>
</evidence>
<protein>
    <submittedName>
        <fullName evidence="1">Uncharacterized protein</fullName>
    </submittedName>
</protein>